<dbReference type="PANTHER" id="PTHR30290">
    <property type="entry name" value="PERIPLASMIC BINDING COMPONENT OF ABC TRANSPORTER"/>
    <property type="match status" value="1"/>
</dbReference>
<evidence type="ECO:0000313" key="4">
    <source>
        <dbReference type="Proteomes" id="UP000313231"/>
    </source>
</evidence>
<keyword evidence="4" id="KW-1185">Reference proteome</keyword>
<dbReference type="GO" id="GO:0043190">
    <property type="term" value="C:ATP-binding cassette (ABC) transporter complex"/>
    <property type="evidence" value="ECO:0007669"/>
    <property type="project" value="InterPro"/>
</dbReference>
<accession>A0A5C4VKZ6</accession>
<dbReference type="InterPro" id="IPR039424">
    <property type="entry name" value="SBP_5"/>
</dbReference>
<dbReference type="OrthoDB" id="9046151at2"/>
<proteinExistence type="predicted"/>
<evidence type="ECO:0000313" key="3">
    <source>
        <dbReference type="EMBL" id="TNM36520.1"/>
    </source>
</evidence>
<feature type="chain" id="PRO_5039312879" evidence="1">
    <location>
        <begin position="25"/>
        <end position="519"/>
    </location>
</feature>
<dbReference type="AlphaFoldDB" id="A0A5C4VKZ6"/>
<protein>
    <submittedName>
        <fullName evidence="3">ABC transporter substrate-binding protein</fullName>
    </submittedName>
</protein>
<dbReference type="Proteomes" id="UP000313231">
    <property type="component" value="Unassembled WGS sequence"/>
</dbReference>
<dbReference type="Gene3D" id="3.40.190.10">
    <property type="entry name" value="Periplasmic binding protein-like II"/>
    <property type="match status" value="1"/>
</dbReference>
<dbReference type="EMBL" id="VDMP01000027">
    <property type="protein sequence ID" value="TNM36520.1"/>
    <property type="molecule type" value="Genomic_DNA"/>
</dbReference>
<dbReference type="CDD" id="cd00995">
    <property type="entry name" value="PBP2_NikA_DppA_OppA_like"/>
    <property type="match status" value="1"/>
</dbReference>
<dbReference type="PROSITE" id="PS51257">
    <property type="entry name" value="PROKAR_LIPOPROTEIN"/>
    <property type="match status" value="1"/>
</dbReference>
<dbReference type="GO" id="GO:1904680">
    <property type="term" value="F:peptide transmembrane transporter activity"/>
    <property type="evidence" value="ECO:0007669"/>
    <property type="project" value="TreeGrafter"/>
</dbReference>
<dbReference type="GO" id="GO:0042597">
    <property type="term" value="C:periplasmic space"/>
    <property type="evidence" value="ECO:0007669"/>
    <property type="project" value="UniProtKB-ARBA"/>
</dbReference>
<sequence length="519" mass="54253">MNTRPATLLAGLAVVACSALTACGAPDTGGSASTTLYTESTAAPTSFDPARARAGDDFVVDSLLYDTLVARDDDGLVPALATEWTEDSASSYTFTIRDDATCADGTAITPTVVADSLKYFANNDAGDHVFSPLVFGPGKPTITADDAAGTVSIELSEPYAVLPAGLAIPQSGIICPAGLKDPEGLANGTVEGAFSGPYALGETKPGVSYTYELRKGYDAWPEFAEPLTGKPASKLVFSIATDQATAANKLLSGDLQIANLGGENIDRVSKGDFNRVKTIIANVYVMFNERPGHFFADNAEARQAVARAIDRDAYNNVFSAGKADLFNSIVPSSYACALDDESLIEPHDPAAAASVLKGAKIKMVASTAFGDSGKGAEYLQAVLTDAGAKVDLQKVDNATWATETQKPNGDWDITFMGDINAGRIISASLDRVLGTPLEKGGRNIPGVDNAPAAEALKQGLQTADVDAQCEAFETAQRLLLERDDVVPLSGVTWETTSASNVTVRAPGGNLNYRTVRIED</sequence>
<dbReference type="InterPro" id="IPR030678">
    <property type="entry name" value="Peptide/Ni-bd"/>
</dbReference>
<feature type="signal peptide" evidence="1">
    <location>
        <begin position="1"/>
        <end position="24"/>
    </location>
</feature>
<gene>
    <name evidence="3" type="ORF">FHP29_20530</name>
</gene>
<organism evidence="3 4">
    <name type="scientific">Nocardioides albidus</name>
    <dbReference type="NCBI Taxonomy" id="1517589"/>
    <lineage>
        <taxon>Bacteria</taxon>
        <taxon>Bacillati</taxon>
        <taxon>Actinomycetota</taxon>
        <taxon>Actinomycetes</taxon>
        <taxon>Propionibacteriales</taxon>
        <taxon>Nocardioidaceae</taxon>
        <taxon>Nocardioides</taxon>
    </lineage>
</organism>
<comment type="caution">
    <text evidence="3">The sequence shown here is derived from an EMBL/GenBank/DDBJ whole genome shotgun (WGS) entry which is preliminary data.</text>
</comment>
<dbReference type="Pfam" id="PF00496">
    <property type="entry name" value="SBP_bac_5"/>
    <property type="match status" value="1"/>
</dbReference>
<evidence type="ECO:0000259" key="2">
    <source>
        <dbReference type="Pfam" id="PF00496"/>
    </source>
</evidence>
<evidence type="ECO:0000256" key="1">
    <source>
        <dbReference type="SAM" id="SignalP"/>
    </source>
</evidence>
<dbReference type="Gene3D" id="3.10.105.10">
    <property type="entry name" value="Dipeptide-binding Protein, Domain 3"/>
    <property type="match status" value="1"/>
</dbReference>
<keyword evidence="1" id="KW-0732">Signal</keyword>
<dbReference type="RefSeq" id="WP_139624705.1">
    <property type="nucleotide sequence ID" value="NZ_VDMP01000027.1"/>
</dbReference>
<feature type="domain" description="Solute-binding protein family 5" evidence="2">
    <location>
        <begin position="76"/>
        <end position="417"/>
    </location>
</feature>
<reference evidence="3 4" key="1">
    <citation type="journal article" date="2016" name="Int. J. Syst. Evol. Microbiol.">
        <title>Nocardioides albidus sp. nov., an actinobacterium isolated from garden soil.</title>
        <authorList>
            <person name="Singh H."/>
            <person name="Du J."/>
            <person name="Trinh H."/>
            <person name="Won K."/>
            <person name="Yang J.E."/>
            <person name="Yin C."/>
            <person name="Kook M."/>
            <person name="Yi T.H."/>
        </authorList>
    </citation>
    <scope>NUCLEOTIDE SEQUENCE [LARGE SCALE GENOMIC DNA]</scope>
    <source>
        <strain evidence="3 4">CCTCC AB 2015297</strain>
    </source>
</reference>
<name>A0A5C4VKZ6_9ACTN</name>
<dbReference type="InterPro" id="IPR000914">
    <property type="entry name" value="SBP_5_dom"/>
</dbReference>
<dbReference type="PIRSF" id="PIRSF002741">
    <property type="entry name" value="MppA"/>
    <property type="match status" value="1"/>
</dbReference>
<dbReference type="GO" id="GO:0015833">
    <property type="term" value="P:peptide transport"/>
    <property type="evidence" value="ECO:0007669"/>
    <property type="project" value="TreeGrafter"/>
</dbReference>
<dbReference type="SUPFAM" id="SSF53850">
    <property type="entry name" value="Periplasmic binding protein-like II"/>
    <property type="match status" value="1"/>
</dbReference>